<comment type="similarity">
    <text evidence="6">Belongs to the exbB/tolQ family.</text>
</comment>
<organism evidence="9 10">
    <name type="scientific">Rubritalea profundi</name>
    <dbReference type="NCBI Taxonomy" id="1658618"/>
    <lineage>
        <taxon>Bacteria</taxon>
        <taxon>Pseudomonadati</taxon>
        <taxon>Verrucomicrobiota</taxon>
        <taxon>Verrucomicrobiia</taxon>
        <taxon>Verrucomicrobiales</taxon>
        <taxon>Rubritaleaceae</taxon>
        <taxon>Rubritalea</taxon>
    </lineage>
</organism>
<evidence type="ECO:0000256" key="5">
    <source>
        <dbReference type="ARBA" id="ARBA00023136"/>
    </source>
</evidence>
<dbReference type="EMBL" id="MQWA01000001">
    <property type="protein sequence ID" value="PQJ29863.1"/>
    <property type="molecule type" value="Genomic_DNA"/>
</dbReference>
<dbReference type="RefSeq" id="WP_105044377.1">
    <property type="nucleotide sequence ID" value="NZ_MQWA01000001.1"/>
</dbReference>
<keyword evidence="6" id="KW-0813">Transport</keyword>
<sequence>MSLFYVISNECQALLGEGGVVLWGILVVGVWLYAMIFSTWCGLQKFESKLDNEFVSDGGAKRSIVREFTVFELDHLAWVERRTPVIGVMVGVCTLGGLLGTVSGMLVTFSNMATLSTASPMEKIATGISEALVTTQAGLLMALPAAFLYALLLRRVAIVRSRAEGKMHAVIRESDMGGCAQ</sequence>
<dbReference type="Pfam" id="PF01618">
    <property type="entry name" value="MotA_ExbB"/>
    <property type="match status" value="1"/>
</dbReference>
<accession>A0A2S7U6M7</accession>
<keyword evidence="6" id="KW-0653">Protein transport</keyword>
<evidence type="ECO:0000256" key="6">
    <source>
        <dbReference type="RuleBase" id="RU004057"/>
    </source>
</evidence>
<evidence type="ECO:0000313" key="9">
    <source>
        <dbReference type="EMBL" id="PQJ29863.1"/>
    </source>
</evidence>
<dbReference type="InterPro" id="IPR002898">
    <property type="entry name" value="MotA_ExbB_proton_chnl"/>
</dbReference>
<dbReference type="GO" id="GO:0005886">
    <property type="term" value="C:plasma membrane"/>
    <property type="evidence" value="ECO:0007669"/>
    <property type="project" value="UniProtKB-SubCell"/>
</dbReference>
<dbReference type="PANTHER" id="PTHR30625:SF11">
    <property type="entry name" value="MOTA_TOLQ_EXBB PROTON CHANNEL DOMAIN-CONTAINING PROTEIN"/>
    <property type="match status" value="1"/>
</dbReference>
<evidence type="ECO:0000256" key="2">
    <source>
        <dbReference type="ARBA" id="ARBA00022475"/>
    </source>
</evidence>
<dbReference type="PANTHER" id="PTHR30625">
    <property type="entry name" value="PROTEIN TOLQ"/>
    <property type="match status" value="1"/>
</dbReference>
<protein>
    <recommendedName>
        <fullName evidence="8">MotA/TolQ/ExbB proton channel domain-containing protein</fullName>
    </recommendedName>
</protein>
<gene>
    <name evidence="9" type="ORF">BSZ32_16150</name>
</gene>
<reference evidence="9 10" key="1">
    <citation type="submission" date="2016-12" db="EMBL/GenBank/DDBJ databases">
        <title>Study of bacterial adaptation to deep sea.</title>
        <authorList>
            <person name="Song J."/>
            <person name="Yoshizawa S."/>
            <person name="Kogure K."/>
        </authorList>
    </citation>
    <scope>NUCLEOTIDE SEQUENCE [LARGE SCALE GENOMIC DNA]</scope>
    <source>
        <strain evidence="9 10">SAORIC-165</strain>
    </source>
</reference>
<dbReference type="Proteomes" id="UP000239907">
    <property type="component" value="Unassembled WGS sequence"/>
</dbReference>
<comment type="caution">
    <text evidence="9">The sequence shown here is derived from an EMBL/GenBank/DDBJ whole genome shotgun (WGS) entry which is preliminary data.</text>
</comment>
<name>A0A2S7U6M7_9BACT</name>
<evidence type="ECO:0000256" key="1">
    <source>
        <dbReference type="ARBA" id="ARBA00004651"/>
    </source>
</evidence>
<keyword evidence="4 7" id="KW-1133">Transmembrane helix</keyword>
<keyword evidence="3 7" id="KW-0812">Transmembrane</keyword>
<dbReference type="InterPro" id="IPR050790">
    <property type="entry name" value="ExbB/TolQ_transport"/>
</dbReference>
<dbReference type="AlphaFoldDB" id="A0A2S7U6M7"/>
<comment type="subcellular location">
    <subcellularLocation>
        <location evidence="1">Cell membrane</location>
        <topology evidence="1">Multi-pass membrane protein</topology>
    </subcellularLocation>
    <subcellularLocation>
        <location evidence="6">Membrane</location>
        <topology evidence="6">Multi-pass membrane protein</topology>
    </subcellularLocation>
</comment>
<dbReference type="OrthoDB" id="196191at2"/>
<dbReference type="GO" id="GO:0017038">
    <property type="term" value="P:protein import"/>
    <property type="evidence" value="ECO:0007669"/>
    <property type="project" value="TreeGrafter"/>
</dbReference>
<proteinExistence type="inferred from homology"/>
<feature type="transmembrane region" description="Helical" evidence="7">
    <location>
        <begin position="131"/>
        <end position="152"/>
    </location>
</feature>
<feature type="domain" description="MotA/TolQ/ExbB proton channel" evidence="8">
    <location>
        <begin position="72"/>
        <end position="161"/>
    </location>
</feature>
<keyword evidence="10" id="KW-1185">Reference proteome</keyword>
<feature type="transmembrane region" description="Helical" evidence="7">
    <location>
        <begin position="20"/>
        <end position="43"/>
    </location>
</feature>
<evidence type="ECO:0000259" key="8">
    <source>
        <dbReference type="Pfam" id="PF01618"/>
    </source>
</evidence>
<keyword evidence="2" id="KW-1003">Cell membrane</keyword>
<evidence type="ECO:0000256" key="7">
    <source>
        <dbReference type="SAM" id="Phobius"/>
    </source>
</evidence>
<feature type="transmembrane region" description="Helical" evidence="7">
    <location>
        <begin position="85"/>
        <end position="111"/>
    </location>
</feature>
<evidence type="ECO:0000256" key="4">
    <source>
        <dbReference type="ARBA" id="ARBA00022989"/>
    </source>
</evidence>
<keyword evidence="5 7" id="KW-0472">Membrane</keyword>
<evidence type="ECO:0000256" key="3">
    <source>
        <dbReference type="ARBA" id="ARBA00022692"/>
    </source>
</evidence>
<evidence type="ECO:0000313" key="10">
    <source>
        <dbReference type="Proteomes" id="UP000239907"/>
    </source>
</evidence>